<dbReference type="Proteomes" id="UP001377337">
    <property type="component" value="Chromosome"/>
</dbReference>
<evidence type="ECO:0000313" key="3">
    <source>
        <dbReference type="Proteomes" id="UP001377337"/>
    </source>
</evidence>
<dbReference type="RefSeq" id="WP_338780753.1">
    <property type="nucleotide sequence ID" value="NZ_CP147407.1"/>
</dbReference>
<accession>A0ABZ2NJI4</accession>
<feature type="coiled-coil region" evidence="1">
    <location>
        <begin position="5"/>
        <end position="32"/>
    </location>
</feature>
<sequence length="215" mass="24592">MASDEKAWLELLQRIEKRLEAIERTVKNTQSRVHQTFHIEHIESMNIQELTYHLDNVDVKQLSGTMNIGNTFPYSANTARHVKPENQSKEEIYIRINGKNIPYQIGKPQKELQEDDGKPLSANFTIGDIHIGAVEDASAVNFGNNFPTDFKSSKKHNQGFGNILGNGNDIHDILSHQEERDVTEVFSDSPDQLQPEWLKWLKEQKNDGEEEGEPE</sequence>
<dbReference type="EMBL" id="CP147407">
    <property type="protein sequence ID" value="WXB97977.1"/>
    <property type="molecule type" value="Genomic_DNA"/>
</dbReference>
<keyword evidence="1" id="KW-0175">Coiled coil</keyword>
<gene>
    <name evidence="2" type="ORF">WCV65_05735</name>
</gene>
<proteinExistence type="predicted"/>
<name>A0ABZ2NJI4_9BACI</name>
<evidence type="ECO:0000256" key="1">
    <source>
        <dbReference type="SAM" id="Coils"/>
    </source>
</evidence>
<protein>
    <submittedName>
        <fullName evidence="2">Uncharacterized protein</fullName>
    </submittedName>
</protein>
<reference evidence="2 3" key="1">
    <citation type="submission" date="2024-02" db="EMBL/GenBank/DDBJ databases">
        <title>Seven novel Bacillus-like species.</title>
        <authorList>
            <person name="Liu G."/>
        </authorList>
    </citation>
    <scope>NUCLEOTIDE SEQUENCE [LARGE SCALE GENOMIC DNA]</scope>
    <source>
        <strain evidence="2 3">FJAT-52054</strain>
    </source>
</reference>
<evidence type="ECO:0000313" key="2">
    <source>
        <dbReference type="EMBL" id="WXB97977.1"/>
    </source>
</evidence>
<organism evidence="2 3">
    <name type="scientific">Metabacillus sediminis</name>
    <dbReference type="NCBI Taxonomy" id="3117746"/>
    <lineage>
        <taxon>Bacteria</taxon>
        <taxon>Bacillati</taxon>
        <taxon>Bacillota</taxon>
        <taxon>Bacilli</taxon>
        <taxon>Bacillales</taxon>
        <taxon>Bacillaceae</taxon>
        <taxon>Metabacillus</taxon>
    </lineage>
</organism>
<keyword evidence="3" id="KW-1185">Reference proteome</keyword>